<organism evidence="1 2">
    <name type="scientific">Portunus trituberculatus</name>
    <name type="common">Swimming crab</name>
    <name type="synonym">Neptunus trituberculatus</name>
    <dbReference type="NCBI Taxonomy" id="210409"/>
    <lineage>
        <taxon>Eukaryota</taxon>
        <taxon>Metazoa</taxon>
        <taxon>Ecdysozoa</taxon>
        <taxon>Arthropoda</taxon>
        <taxon>Crustacea</taxon>
        <taxon>Multicrustacea</taxon>
        <taxon>Malacostraca</taxon>
        <taxon>Eumalacostraca</taxon>
        <taxon>Eucarida</taxon>
        <taxon>Decapoda</taxon>
        <taxon>Pleocyemata</taxon>
        <taxon>Brachyura</taxon>
        <taxon>Eubrachyura</taxon>
        <taxon>Portunoidea</taxon>
        <taxon>Portunidae</taxon>
        <taxon>Portuninae</taxon>
        <taxon>Portunus</taxon>
    </lineage>
</organism>
<dbReference type="AlphaFoldDB" id="A0A5B7GIN0"/>
<reference evidence="1 2" key="1">
    <citation type="submission" date="2019-05" db="EMBL/GenBank/DDBJ databases">
        <title>Another draft genome of Portunus trituberculatus and its Hox gene families provides insights of decapod evolution.</title>
        <authorList>
            <person name="Jeong J.-H."/>
            <person name="Song I."/>
            <person name="Kim S."/>
            <person name="Choi T."/>
            <person name="Kim D."/>
            <person name="Ryu S."/>
            <person name="Kim W."/>
        </authorList>
    </citation>
    <scope>NUCLEOTIDE SEQUENCE [LARGE SCALE GENOMIC DNA]</scope>
    <source>
        <tissue evidence="1">Muscle</tissue>
    </source>
</reference>
<dbReference type="EMBL" id="VSRR010017013">
    <property type="protein sequence ID" value="MPC59941.1"/>
    <property type="molecule type" value="Genomic_DNA"/>
</dbReference>
<dbReference type="Proteomes" id="UP000324222">
    <property type="component" value="Unassembled WGS sequence"/>
</dbReference>
<evidence type="ECO:0000313" key="1">
    <source>
        <dbReference type="EMBL" id="MPC59941.1"/>
    </source>
</evidence>
<comment type="caution">
    <text evidence="1">The sequence shown here is derived from an EMBL/GenBank/DDBJ whole genome shotgun (WGS) entry which is preliminary data.</text>
</comment>
<name>A0A5B7GIN0_PORTR</name>
<sequence length="85" mass="9595">MIKTGPACCAAIARHSNVCFLAHVLQYRGFRYIMGHPHREIFPISIFSQLLKFCPLSIFNQHFNHSPVSIFNVQFNSSAVSISSL</sequence>
<accession>A0A5B7GIN0</accession>
<evidence type="ECO:0000313" key="2">
    <source>
        <dbReference type="Proteomes" id="UP000324222"/>
    </source>
</evidence>
<keyword evidence="2" id="KW-1185">Reference proteome</keyword>
<proteinExistence type="predicted"/>
<protein>
    <submittedName>
        <fullName evidence="1">Uncharacterized protein</fullName>
    </submittedName>
</protein>
<gene>
    <name evidence="1" type="ORF">E2C01_053973</name>
</gene>